<dbReference type="Proteomes" id="UP000052976">
    <property type="component" value="Unassembled WGS sequence"/>
</dbReference>
<dbReference type="SUPFAM" id="SSF50156">
    <property type="entry name" value="PDZ domain-like"/>
    <property type="match status" value="4"/>
</dbReference>
<evidence type="ECO:0000256" key="2">
    <source>
        <dbReference type="ARBA" id="ARBA00004496"/>
    </source>
</evidence>
<keyword evidence="4" id="KW-0963">Cytoplasm</keyword>
<dbReference type="PANTHER" id="PTHR11324:SF16">
    <property type="entry name" value="PDZ DOMAIN-CONTAINING PROTEIN 2"/>
    <property type="match status" value="1"/>
</dbReference>
<dbReference type="AlphaFoldDB" id="A0A091E8G6"/>
<feature type="compositionally biased region" description="Basic and acidic residues" evidence="9">
    <location>
        <begin position="199"/>
        <end position="209"/>
    </location>
</feature>
<dbReference type="GO" id="GO:0005737">
    <property type="term" value="C:cytoplasm"/>
    <property type="evidence" value="ECO:0007669"/>
    <property type="project" value="UniProtKB-SubCell"/>
</dbReference>
<dbReference type="FunFam" id="2.30.42.10:FF:000102">
    <property type="entry name" value="Putative pro-interleukin-16"/>
    <property type="match status" value="1"/>
</dbReference>
<accession>A0A091E8G6</accession>
<dbReference type="PANTHER" id="PTHR11324">
    <property type="entry name" value="IL16-RELATED"/>
    <property type="match status" value="1"/>
</dbReference>
<reference evidence="11 12" key="1">
    <citation type="submission" date="2014-04" db="EMBL/GenBank/DDBJ databases">
        <title>Genome evolution of avian class.</title>
        <authorList>
            <person name="Zhang G."/>
            <person name="Li C."/>
        </authorList>
    </citation>
    <scope>NUCLEOTIDE SEQUENCE [LARGE SCALE GENOMIC DNA]</scope>
    <source>
        <strain evidence="11">BGI_N302</strain>
    </source>
</reference>
<dbReference type="GO" id="GO:0005634">
    <property type="term" value="C:nucleus"/>
    <property type="evidence" value="ECO:0007669"/>
    <property type="project" value="UniProtKB-SubCell"/>
</dbReference>
<keyword evidence="7" id="KW-0677">Repeat</keyword>
<keyword evidence="6" id="KW-0597">Phosphoprotein</keyword>
<evidence type="ECO:0000256" key="9">
    <source>
        <dbReference type="SAM" id="MobiDB-lite"/>
    </source>
</evidence>
<keyword evidence="5" id="KW-0964">Secreted</keyword>
<dbReference type="EMBL" id="KK717827">
    <property type="protein sequence ID" value="KFO52794.1"/>
    <property type="molecule type" value="Genomic_DNA"/>
</dbReference>
<feature type="region of interest" description="Disordered" evidence="9">
    <location>
        <begin position="185"/>
        <end position="305"/>
    </location>
</feature>
<feature type="compositionally biased region" description="Low complexity" evidence="9">
    <location>
        <begin position="704"/>
        <end position="716"/>
    </location>
</feature>
<evidence type="ECO:0000256" key="1">
    <source>
        <dbReference type="ARBA" id="ARBA00004123"/>
    </source>
</evidence>
<dbReference type="CDD" id="cd06759">
    <property type="entry name" value="PDZ3_PDZD2-PDZ1_hPro-IL-16-like"/>
    <property type="match status" value="1"/>
</dbReference>
<feature type="compositionally biased region" description="Basic and acidic residues" evidence="9">
    <location>
        <begin position="229"/>
        <end position="243"/>
    </location>
</feature>
<dbReference type="PROSITE" id="PS50106">
    <property type="entry name" value="PDZ"/>
    <property type="match status" value="3"/>
</dbReference>
<feature type="non-terminal residue" evidence="11">
    <location>
        <position position="893"/>
    </location>
</feature>
<dbReference type="Gene3D" id="2.30.42.10">
    <property type="match status" value="4"/>
</dbReference>
<dbReference type="GO" id="GO:0005576">
    <property type="term" value="C:extracellular region"/>
    <property type="evidence" value="ECO:0007669"/>
    <property type="project" value="UniProtKB-SubCell"/>
</dbReference>
<name>A0A091E8G6_CORBR</name>
<protein>
    <submittedName>
        <fullName evidence="11">PDZ domain-containing protein 2</fullName>
    </submittedName>
</protein>
<evidence type="ECO:0000256" key="3">
    <source>
        <dbReference type="ARBA" id="ARBA00004613"/>
    </source>
</evidence>
<dbReference type="InterPro" id="IPR001478">
    <property type="entry name" value="PDZ"/>
</dbReference>
<evidence type="ECO:0000256" key="4">
    <source>
        <dbReference type="ARBA" id="ARBA00022490"/>
    </source>
</evidence>
<feature type="domain" description="PDZ" evidence="10">
    <location>
        <begin position="602"/>
        <end position="688"/>
    </location>
</feature>
<gene>
    <name evidence="11" type="ORF">N302_02960</name>
</gene>
<dbReference type="FunFam" id="2.30.42.10:FF:000127">
    <property type="entry name" value="Pro-interleukin-16"/>
    <property type="match status" value="1"/>
</dbReference>
<evidence type="ECO:0000256" key="7">
    <source>
        <dbReference type="ARBA" id="ARBA00022737"/>
    </source>
</evidence>
<dbReference type="SMART" id="SM00228">
    <property type="entry name" value="PDZ"/>
    <property type="match status" value="4"/>
</dbReference>
<dbReference type="STRING" id="85066.A0A091E8G6"/>
<dbReference type="CDD" id="cd06758">
    <property type="entry name" value="PDZ2_PDZD2-like"/>
    <property type="match status" value="1"/>
</dbReference>
<keyword evidence="8" id="KW-0539">Nucleus</keyword>
<evidence type="ECO:0000256" key="5">
    <source>
        <dbReference type="ARBA" id="ARBA00022525"/>
    </source>
</evidence>
<dbReference type="Pfam" id="PF00595">
    <property type="entry name" value="PDZ"/>
    <property type="match status" value="3"/>
</dbReference>
<evidence type="ECO:0000256" key="8">
    <source>
        <dbReference type="ARBA" id="ARBA00023242"/>
    </source>
</evidence>
<feature type="domain" description="PDZ" evidence="10">
    <location>
        <begin position="744"/>
        <end position="818"/>
    </location>
</feature>
<comment type="subcellular location">
    <subcellularLocation>
        <location evidence="2">Cytoplasm</location>
    </subcellularLocation>
    <subcellularLocation>
        <location evidence="1">Nucleus</location>
    </subcellularLocation>
    <subcellularLocation>
        <location evidence="3">Secreted</location>
    </subcellularLocation>
</comment>
<evidence type="ECO:0000313" key="11">
    <source>
        <dbReference type="EMBL" id="KFO52794.1"/>
    </source>
</evidence>
<feature type="region of interest" description="Disordered" evidence="9">
    <location>
        <begin position="696"/>
        <end position="740"/>
    </location>
</feature>
<dbReference type="CDD" id="cd06760">
    <property type="entry name" value="PDZ4_PDZD2-PDZ2_hPro-IL-16-like"/>
    <property type="match status" value="1"/>
</dbReference>
<evidence type="ECO:0000259" key="10">
    <source>
        <dbReference type="PROSITE" id="PS50106"/>
    </source>
</evidence>
<evidence type="ECO:0000256" key="6">
    <source>
        <dbReference type="ARBA" id="ARBA00022553"/>
    </source>
</evidence>
<proteinExistence type="predicted"/>
<sequence length="893" mass="95428">MPITQDNAGVFLPLLCQWLQNSRREGAEGAEQQLCRSAVQKLSEYIQLNFSVDESNLQPGSCGTLDTEICTMYLAQEMRKNEVLGLSFGNIPALGDYGEKRRGGKKRKVHKGPVLDVGCIWVTDLKKNSPAGKCGRVRLKDEILSLNGQLMVGVDVTGASYLAEQCWNGGFVYLIMLGRIKRKAPLPPSNGNNSNSCDPKAKPSPEPGERAAQNGKRTRKFGVITRTPGSKDSKEKLGSEHGNGHCTPMEVEVAQPETSEAESNGEEQHQGTGAPYQGRLSDGGMPDIGDQAAQGGGRKGFEKPLGDLHRSSSCTLPALSWCSKSKLKDFLHVFSQREGCRIWKMHILKGTDGLGIQITGGRGSKRSPHSIIVTHVEEGGSAHRDGRLMAGDELLMINGQSLVGLSHQDAVALLRSAAGLVQLVVSSKESSEGDLLKYPSTSLPDLLSTCSVQDSVSCTDNKENEEPEEEDVKGVNVSPEKLVAVLETEKSQDPACAEVSKGNNQSSALASGILKYRSRSQGAGSRLESVGEDDELTVENGESNYEIAVKYSRGGRKHSLPQQLESAGARQDYHIVKKSTRSFSAAQVESPWRLTQPSIISNIVLMKGQGKGLGFSIVGGQDSARGRMGIFVKTIFPNGAAAADGRLKEGDEILEVNGESLQGLTHQEAIQRFKQLKKGVVTLTVRTRLRSPSLTPCVTPTLLSRSSSPSSSASSSVPVPGLEEPDGSSSSRKGPGPKDRIVMDVTLNKEPGVGLGIGACCLTLENSSPGIYIHSLAPGSVAKMDGRLSRGDQILEADSVSLRHAALSEAYAILSECGPGPVSLIISRHPNPKVSEQEMDEAIARTTHRESKDASSSHVTGSNSLVLFSSVLTSLQQGSVSSEAELSQYFSHD</sequence>
<keyword evidence="12" id="KW-1185">Reference proteome</keyword>
<dbReference type="CDD" id="cd23061">
    <property type="entry name" value="PDZ1_PDZD2-like"/>
    <property type="match status" value="1"/>
</dbReference>
<organism evidence="11 12">
    <name type="scientific">Corvus brachyrhynchos</name>
    <name type="common">American crow</name>
    <dbReference type="NCBI Taxonomy" id="85066"/>
    <lineage>
        <taxon>Eukaryota</taxon>
        <taxon>Metazoa</taxon>
        <taxon>Chordata</taxon>
        <taxon>Craniata</taxon>
        <taxon>Vertebrata</taxon>
        <taxon>Euteleostomi</taxon>
        <taxon>Archelosauria</taxon>
        <taxon>Archosauria</taxon>
        <taxon>Dinosauria</taxon>
        <taxon>Saurischia</taxon>
        <taxon>Theropoda</taxon>
        <taxon>Coelurosauria</taxon>
        <taxon>Aves</taxon>
        <taxon>Neognathae</taxon>
        <taxon>Neoaves</taxon>
        <taxon>Telluraves</taxon>
        <taxon>Australaves</taxon>
        <taxon>Passeriformes</taxon>
        <taxon>Corvoidea</taxon>
        <taxon>Corvidae</taxon>
        <taxon>Corvus</taxon>
    </lineage>
</organism>
<dbReference type="InterPro" id="IPR036034">
    <property type="entry name" value="PDZ_sf"/>
</dbReference>
<evidence type="ECO:0000313" key="12">
    <source>
        <dbReference type="Proteomes" id="UP000052976"/>
    </source>
</evidence>
<feature type="domain" description="PDZ" evidence="10">
    <location>
        <begin position="344"/>
        <end position="429"/>
    </location>
</feature>